<dbReference type="InterPro" id="IPR000045">
    <property type="entry name" value="Prepilin_IV_endopep_pep"/>
</dbReference>
<name>A0A1G8NFF9_9LACT</name>
<evidence type="ECO:0000259" key="8">
    <source>
        <dbReference type="Pfam" id="PF01478"/>
    </source>
</evidence>
<dbReference type="GO" id="GO:0004190">
    <property type="term" value="F:aspartic-type endopeptidase activity"/>
    <property type="evidence" value="ECO:0007669"/>
    <property type="project" value="InterPro"/>
</dbReference>
<dbReference type="EMBL" id="PNHE01000041">
    <property type="protein sequence ID" value="PMC57839.1"/>
    <property type="molecule type" value="Genomic_DNA"/>
</dbReference>
<accession>A0A1G8NFF9</accession>
<evidence type="ECO:0000259" key="9">
    <source>
        <dbReference type="Pfam" id="PF06750"/>
    </source>
</evidence>
<organism evidence="10 11">
    <name type="scientific">Dolosicoccus paucivorans</name>
    <dbReference type="NCBI Taxonomy" id="84521"/>
    <lineage>
        <taxon>Bacteria</taxon>
        <taxon>Bacillati</taxon>
        <taxon>Bacillota</taxon>
        <taxon>Bacilli</taxon>
        <taxon>Lactobacillales</taxon>
        <taxon>Aerococcaceae</taxon>
        <taxon>Dolosicoccus</taxon>
    </lineage>
</organism>
<sequence length="234" mass="27135">MSKLLIFIIGTCLGSFGLWLAQQSVSPYPFEWTRRSRCETCHHILHLVDLFPIISYLTRRGRCSYCAAKIPSICFWSELSAGVMALYLLILPKEQWSCFATIFFILFVMSWCDVLDGWVPDKLQWVLLVVCLWSFRQILFTLWLAWVPALLLFTSLCLILTFRPHWIGGADVKLLSILALTLPAESMPWLLFISSISALTYIGIQFIWTKQWVTCVRFVPFITLSYIVLLYFSH</sequence>
<dbReference type="RefSeq" id="WP_092086268.1">
    <property type="nucleotide sequence ID" value="NZ_FNEL01000047.1"/>
</dbReference>
<evidence type="ECO:0000256" key="5">
    <source>
        <dbReference type="ARBA" id="ARBA00022989"/>
    </source>
</evidence>
<keyword evidence="4 7" id="KW-0812">Transmembrane</keyword>
<dbReference type="Pfam" id="PF06750">
    <property type="entry name" value="A24_N_bact"/>
    <property type="match status" value="1"/>
</dbReference>
<reference evidence="10 11" key="1">
    <citation type="submission" date="2017-09" db="EMBL/GenBank/DDBJ databases">
        <title>Bacterial strain isolated from the female urinary microbiota.</title>
        <authorList>
            <person name="Thomas-White K."/>
            <person name="Kumar N."/>
            <person name="Forster S."/>
            <person name="Putonti C."/>
            <person name="Lawley T."/>
            <person name="Wolfe A.J."/>
        </authorList>
    </citation>
    <scope>NUCLEOTIDE SEQUENCE [LARGE SCALE GENOMIC DNA]</scope>
    <source>
        <strain evidence="10 11">UMB0852</strain>
    </source>
</reference>
<keyword evidence="6 7" id="KW-0472">Membrane</keyword>
<evidence type="ECO:0000313" key="10">
    <source>
        <dbReference type="EMBL" id="PMC57839.1"/>
    </source>
</evidence>
<dbReference type="GO" id="GO:0005886">
    <property type="term" value="C:plasma membrane"/>
    <property type="evidence" value="ECO:0007669"/>
    <property type="project" value="UniProtKB-SubCell"/>
</dbReference>
<dbReference type="Pfam" id="PF01478">
    <property type="entry name" value="Peptidase_A24"/>
    <property type="match status" value="1"/>
</dbReference>
<evidence type="ECO:0000256" key="2">
    <source>
        <dbReference type="ARBA" id="ARBA00005801"/>
    </source>
</evidence>
<dbReference type="InterPro" id="IPR010627">
    <property type="entry name" value="Prepilin_pept_A24_N"/>
</dbReference>
<feature type="transmembrane region" description="Helical" evidence="7">
    <location>
        <begin position="215"/>
        <end position="233"/>
    </location>
</feature>
<feature type="transmembrane region" description="Helical" evidence="7">
    <location>
        <begin position="98"/>
        <end position="119"/>
    </location>
</feature>
<keyword evidence="11" id="KW-1185">Reference proteome</keyword>
<dbReference type="STRING" id="84521.SAMN04487994_10477"/>
<dbReference type="InterPro" id="IPR050882">
    <property type="entry name" value="Prepilin_peptidase/N-MTase"/>
</dbReference>
<protein>
    <submittedName>
        <fullName evidence="10">Prepilin peptidase</fullName>
    </submittedName>
</protein>
<gene>
    <name evidence="10" type="ORF">CJ205_07520</name>
</gene>
<feature type="transmembrane region" description="Helical" evidence="7">
    <location>
        <begin position="70"/>
        <end position="91"/>
    </location>
</feature>
<dbReference type="GO" id="GO:0006465">
    <property type="term" value="P:signal peptide processing"/>
    <property type="evidence" value="ECO:0007669"/>
    <property type="project" value="TreeGrafter"/>
</dbReference>
<comment type="caution">
    <text evidence="10">The sequence shown here is derived from an EMBL/GenBank/DDBJ whole genome shotgun (WGS) entry which is preliminary data.</text>
</comment>
<evidence type="ECO:0000256" key="4">
    <source>
        <dbReference type="ARBA" id="ARBA00022692"/>
    </source>
</evidence>
<dbReference type="PANTHER" id="PTHR30487:SF0">
    <property type="entry name" value="PREPILIN LEADER PEPTIDASE_N-METHYLTRANSFERASE-RELATED"/>
    <property type="match status" value="1"/>
</dbReference>
<proteinExistence type="inferred from homology"/>
<dbReference type="PANTHER" id="PTHR30487">
    <property type="entry name" value="TYPE 4 PREPILIN-LIKE PROTEINS LEADER PEPTIDE-PROCESSING ENZYME"/>
    <property type="match status" value="1"/>
</dbReference>
<comment type="subcellular location">
    <subcellularLocation>
        <location evidence="1">Cell membrane</location>
        <topology evidence="1">Multi-pass membrane protein</topology>
    </subcellularLocation>
</comment>
<comment type="similarity">
    <text evidence="2">Belongs to the peptidase A24 family.</text>
</comment>
<dbReference type="OrthoDB" id="9789291at2"/>
<feature type="domain" description="Prepilin peptidase A24 N-terminal" evidence="9">
    <location>
        <begin position="8"/>
        <end position="89"/>
    </location>
</feature>
<keyword evidence="5 7" id="KW-1133">Transmembrane helix</keyword>
<feature type="transmembrane region" description="Helical" evidence="7">
    <location>
        <begin position="149"/>
        <end position="167"/>
    </location>
</feature>
<evidence type="ECO:0000256" key="7">
    <source>
        <dbReference type="SAM" id="Phobius"/>
    </source>
</evidence>
<feature type="domain" description="Prepilin type IV endopeptidase peptidase" evidence="8">
    <location>
        <begin position="102"/>
        <end position="201"/>
    </location>
</feature>
<evidence type="ECO:0000256" key="3">
    <source>
        <dbReference type="ARBA" id="ARBA00022475"/>
    </source>
</evidence>
<dbReference type="Gene3D" id="1.20.120.1220">
    <property type="match status" value="1"/>
</dbReference>
<evidence type="ECO:0000256" key="6">
    <source>
        <dbReference type="ARBA" id="ARBA00023136"/>
    </source>
</evidence>
<dbReference type="Proteomes" id="UP000235682">
    <property type="component" value="Unassembled WGS sequence"/>
</dbReference>
<evidence type="ECO:0000313" key="11">
    <source>
        <dbReference type="Proteomes" id="UP000235682"/>
    </source>
</evidence>
<dbReference type="AlphaFoldDB" id="A0A1G8NFF9"/>
<keyword evidence="3" id="KW-1003">Cell membrane</keyword>
<evidence type="ECO:0000256" key="1">
    <source>
        <dbReference type="ARBA" id="ARBA00004651"/>
    </source>
</evidence>